<feature type="region of interest" description="Disordered" evidence="4">
    <location>
        <begin position="396"/>
        <end position="446"/>
    </location>
</feature>
<keyword evidence="5" id="KW-0812">Transmembrane</keyword>
<keyword evidence="2" id="KW-0507">mRNA processing</keyword>
<keyword evidence="5" id="KW-0472">Membrane</keyword>
<dbReference type="Gene3D" id="1.25.10.10">
    <property type="entry name" value="Leucine-rich Repeat Variant"/>
    <property type="match status" value="1"/>
</dbReference>
<sequence>MVEQTGETTGVTDSAAAPPSISRCNGAYPIVDHVIQILPIDIVFTVFVILLYIFMNITMAGDNRRSTAAQFFSEEEDAGTEQMSTYNRVVDLLNQASFMQKNNMKTENLRQVQELILYKEPNLLDNFLEEMLAFQSDRSVEVRKFVISFIEDACKKEPDLLQKILPNLGALFQDENVNVQKRVILAMAGLHRLALQWLSQSKTITEEMQQTWKQILQLKTFIIEMMESLNDGIRTHVVKFIENVVLTLTKKSPESDIPKKLENEMTLDKVPENHKLLDVNKLEEEGNELFVSLLKFQASPHISSINLMTVMGSLTAIAKQRPVYFDQVVQAFESLHVNLPPTLAKSQVSSVRKNLKMQMLALLKHPYSPRFMSQITTLLTDLGAMQSEVMKCMPKTEDIKKRKAEDGPSTSSSKKSKVEIKPDPDVEEEEIGAPPSKEKLPSTAQKQTAIDITAEDLVGRLNPHNVADLVLISMVMLPDTLPAHFQATYTPIAAAGTPGQIKHLARLLATQLTMAGMGKGISDVQRMNVESEETPATTEEEKVTTKLQIQTVVGGTIQVGADEPKKPDTALITTQPLMGTRKGSKQFKLSSVTKPMNRDLLDQMTVRAVRRILMAEKSALIGNALPERTKILASLVAQFGGELKNLLQEYIFEDLRNRADIAFSWLYQEYVVCHGFNRSNMGEHKTVLASYDECLTRLLNGLLERSDHRDGLFTRLFLEAPVITDNAIQILRKFCQDENRVHIGMETLQEMILARPHHRPKYLILLLDFASHDKVEVRNHAIHVIKKLYERDDIHKLIEAHALTYLRYLLSPKPPPELFSATKLKSDPPETWVEDCIKLCLYLYLGLLPSNHKLIHELATVYTATSADIKRTILRVLENPVRGMGMDSPELLLLVENCPKGAETLVTRVIHILTDKSVPSPELVERVRDLYHKRVPDVRFLIPVLTGLRKKEVLAALPKLIRLNPIVVKEVFNRLLGHANADASYTSPLTPAELLIALHNIDPTKCDMKTIIKATNLCFSEKNVYTQEVLAVVMQQLMELNPLPTLLMRTVLQSLSMYPRLIGFVMNILQRLITKQVWKQKRVWEGFIRCCQRTKTQSFQVLLQLPAPQLRNVFEISPDLREPLFHHVQSFTPHQRAHIPKVIMNVLEKDPLEQVKAAEKLEKEKRENSVVIKVPTVEGTDTAIPNQPTESTAPESQPKATEDKPNDEESQNLPLPSAVVPVPLLTQPSSLPSQQFPKTQTASEVPQEIETLSTPAVVHEKEVEDDDKDQTAQPGANNDTVPPSHCSNSPSPSQHPTLLTLTEGSTD</sequence>
<feature type="domain" description="Symplekin C-terminal" evidence="7">
    <location>
        <begin position="937"/>
        <end position="1115"/>
    </location>
</feature>
<feature type="compositionally biased region" description="Polar residues" evidence="4">
    <location>
        <begin position="1297"/>
        <end position="1307"/>
    </location>
</feature>
<evidence type="ECO:0000313" key="9">
    <source>
        <dbReference type="Proteomes" id="UP001162480"/>
    </source>
</evidence>
<evidence type="ECO:0000256" key="5">
    <source>
        <dbReference type="SAM" id="Phobius"/>
    </source>
</evidence>
<dbReference type="EMBL" id="OX597819">
    <property type="protein sequence ID" value="CAI9724304.1"/>
    <property type="molecule type" value="Genomic_DNA"/>
</dbReference>
<evidence type="ECO:0000256" key="1">
    <source>
        <dbReference type="ARBA" id="ARBA00004123"/>
    </source>
</evidence>
<dbReference type="GO" id="GO:0005847">
    <property type="term" value="C:mRNA cleavage and polyadenylation specificity factor complex"/>
    <property type="evidence" value="ECO:0007669"/>
    <property type="project" value="TreeGrafter"/>
</dbReference>
<dbReference type="Proteomes" id="UP001162480">
    <property type="component" value="Chromosome 6"/>
</dbReference>
<protein>
    <submittedName>
        <fullName evidence="8">Symplekin-like</fullName>
    </submittedName>
</protein>
<evidence type="ECO:0000256" key="3">
    <source>
        <dbReference type="ARBA" id="ARBA00023242"/>
    </source>
</evidence>
<dbReference type="InterPro" id="IPR022075">
    <property type="entry name" value="Symplekin_C"/>
</dbReference>
<evidence type="ECO:0000256" key="4">
    <source>
        <dbReference type="SAM" id="MobiDB-lite"/>
    </source>
</evidence>
<feature type="domain" description="Symplekin/Pta1 N-terminal" evidence="6">
    <location>
        <begin position="177"/>
        <end position="401"/>
    </location>
</feature>
<feature type="compositionally biased region" description="Low complexity" evidence="4">
    <location>
        <begin position="1213"/>
        <end position="1225"/>
    </location>
</feature>
<dbReference type="GO" id="GO:0006397">
    <property type="term" value="P:mRNA processing"/>
    <property type="evidence" value="ECO:0007669"/>
    <property type="project" value="UniProtKB-KW"/>
</dbReference>
<evidence type="ECO:0000313" key="8">
    <source>
        <dbReference type="EMBL" id="CAI9724304.1"/>
    </source>
</evidence>
<dbReference type="SUPFAM" id="SSF48371">
    <property type="entry name" value="ARM repeat"/>
    <property type="match status" value="1"/>
</dbReference>
<dbReference type="InterPro" id="IPR011989">
    <property type="entry name" value="ARM-like"/>
</dbReference>
<feature type="transmembrane region" description="Helical" evidence="5">
    <location>
        <begin position="35"/>
        <end position="55"/>
    </location>
</feature>
<feature type="region of interest" description="Disordered" evidence="4">
    <location>
        <begin position="1172"/>
        <end position="1307"/>
    </location>
</feature>
<dbReference type="Pfam" id="PF11935">
    <property type="entry name" value="SYMPK_PTA1_N"/>
    <property type="match status" value="1"/>
</dbReference>
<evidence type="ECO:0000256" key="2">
    <source>
        <dbReference type="ARBA" id="ARBA00022664"/>
    </source>
</evidence>
<name>A0AA36AYX1_OCTVU</name>
<proteinExistence type="predicted"/>
<reference evidence="8" key="1">
    <citation type="submission" date="2023-08" db="EMBL/GenBank/DDBJ databases">
        <authorList>
            <person name="Alioto T."/>
            <person name="Alioto T."/>
            <person name="Gomez Garrido J."/>
        </authorList>
    </citation>
    <scope>NUCLEOTIDE SEQUENCE</scope>
</reference>
<feature type="compositionally biased region" description="Polar residues" evidence="4">
    <location>
        <begin position="1183"/>
        <end position="1199"/>
    </location>
</feature>
<evidence type="ECO:0000259" key="7">
    <source>
        <dbReference type="Pfam" id="PF12295"/>
    </source>
</evidence>
<evidence type="ECO:0000259" key="6">
    <source>
        <dbReference type="Pfam" id="PF11935"/>
    </source>
</evidence>
<dbReference type="InterPro" id="IPR016024">
    <property type="entry name" value="ARM-type_fold"/>
</dbReference>
<keyword evidence="3" id="KW-0539">Nucleus</keyword>
<dbReference type="InterPro" id="IPR021850">
    <property type="entry name" value="Symplekin/Pta1"/>
</dbReference>
<dbReference type="InterPro" id="IPR032460">
    <property type="entry name" value="Symplekin/Pta1_N"/>
</dbReference>
<dbReference type="PANTHER" id="PTHR15245">
    <property type="entry name" value="SYMPLEKIN-RELATED"/>
    <property type="match status" value="1"/>
</dbReference>
<dbReference type="Pfam" id="PF12295">
    <property type="entry name" value="Symplekin_C"/>
    <property type="match status" value="1"/>
</dbReference>
<dbReference type="PANTHER" id="PTHR15245:SF20">
    <property type="entry name" value="SYMPLEKIN"/>
    <property type="match status" value="1"/>
</dbReference>
<keyword evidence="9" id="KW-1185">Reference proteome</keyword>
<organism evidence="8 9">
    <name type="scientific">Octopus vulgaris</name>
    <name type="common">Common octopus</name>
    <dbReference type="NCBI Taxonomy" id="6645"/>
    <lineage>
        <taxon>Eukaryota</taxon>
        <taxon>Metazoa</taxon>
        <taxon>Spiralia</taxon>
        <taxon>Lophotrochozoa</taxon>
        <taxon>Mollusca</taxon>
        <taxon>Cephalopoda</taxon>
        <taxon>Coleoidea</taxon>
        <taxon>Octopodiformes</taxon>
        <taxon>Octopoda</taxon>
        <taxon>Incirrata</taxon>
        <taxon>Octopodidae</taxon>
        <taxon>Octopus</taxon>
    </lineage>
</organism>
<feature type="compositionally biased region" description="Polar residues" evidence="4">
    <location>
        <begin position="1271"/>
        <end position="1281"/>
    </location>
</feature>
<keyword evidence="5" id="KW-1133">Transmembrane helix</keyword>
<gene>
    <name evidence="8" type="ORF">OCTVUL_1B024139</name>
</gene>
<feature type="compositionally biased region" description="Polar residues" evidence="4">
    <location>
        <begin position="1226"/>
        <end position="1254"/>
    </location>
</feature>
<accession>A0AA36AYX1</accession>
<comment type="subcellular location">
    <subcellularLocation>
        <location evidence="1">Nucleus</location>
    </subcellularLocation>
</comment>
<feature type="compositionally biased region" description="Basic and acidic residues" evidence="4">
    <location>
        <begin position="396"/>
        <end position="406"/>
    </location>
</feature>
<feature type="compositionally biased region" description="Low complexity" evidence="4">
    <location>
        <begin position="1282"/>
        <end position="1296"/>
    </location>
</feature>